<feature type="transmembrane region" description="Helical" evidence="1">
    <location>
        <begin position="304"/>
        <end position="324"/>
    </location>
</feature>
<keyword evidence="1" id="KW-0812">Transmembrane</keyword>
<dbReference type="GO" id="GO:0016020">
    <property type="term" value="C:membrane"/>
    <property type="evidence" value="ECO:0007669"/>
    <property type="project" value="TreeGrafter"/>
</dbReference>
<feature type="transmembrane region" description="Helical" evidence="1">
    <location>
        <begin position="330"/>
        <end position="348"/>
    </location>
</feature>
<dbReference type="InterPro" id="IPR002656">
    <property type="entry name" value="Acyl_transf_3_dom"/>
</dbReference>
<keyword evidence="1" id="KW-0472">Membrane</keyword>
<dbReference type="InterPro" id="IPR043968">
    <property type="entry name" value="SGNH"/>
</dbReference>
<dbReference type="PANTHER" id="PTHR23028">
    <property type="entry name" value="ACETYLTRANSFERASE"/>
    <property type="match status" value="1"/>
</dbReference>
<feature type="transmembrane region" description="Helical" evidence="1">
    <location>
        <begin position="157"/>
        <end position="175"/>
    </location>
</feature>
<dbReference type="GO" id="GO:0009103">
    <property type="term" value="P:lipopolysaccharide biosynthetic process"/>
    <property type="evidence" value="ECO:0007669"/>
    <property type="project" value="TreeGrafter"/>
</dbReference>
<reference evidence="4 5" key="1">
    <citation type="submission" date="2020-07" db="EMBL/GenBank/DDBJ databases">
        <title>Sequencing the genomes of 1000 actinobacteria strains.</title>
        <authorList>
            <person name="Klenk H.-P."/>
        </authorList>
    </citation>
    <scope>NUCLEOTIDE SEQUENCE [LARGE SCALE GENOMIC DNA]</scope>
    <source>
        <strain evidence="4 5">DSM 23819</strain>
    </source>
</reference>
<comment type="caution">
    <text evidence="4">The sequence shown here is derived from an EMBL/GenBank/DDBJ whole genome shotgun (WGS) entry which is preliminary data.</text>
</comment>
<feature type="transmembrane region" description="Helical" evidence="1">
    <location>
        <begin position="209"/>
        <end position="230"/>
    </location>
</feature>
<dbReference type="RefSeq" id="WP_179503079.1">
    <property type="nucleotide sequence ID" value="NZ_JACCAA010000001.1"/>
</dbReference>
<keyword evidence="5" id="KW-1185">Reference proteome</keyword>
<feature type="domain" description="Acyltransferase 3" evidence="2">
    <location>
        <begin position="18"/>
        <end position="331"/>
    </location>
</feature>
<feature type="transmembrane region" description="Helical" evidence="1">
    <location>
        <begin position="21"/>
        <end position="37"/>
    </location>
</feature>
<feature type="domain" description="SGNH" evidence="3">
    <location>
        <begin position="451"/>
        <end position="669"/>
    </location>
</feature>
<dbReference type="EMBL" id="JACCAA010000001">
    <property type="protein sequence ID" value="NYG60108.1"/>
    <property type="molecule type" value="Genomic_DNA"/>
</dbReference>
<accession>A0A7Y9S4Z4</accession>
<feature type="transmembrane region" description="Helical" evidence="1">
    <location>
        <begin position="182"/>
        <end position="203"/>
    </location>
</feature>
<feature type="transmembrane region" description="Helical" evidence="1">
    <location>
        <begin position="369"/>
        <end position="388"/>
    </location>
</feature>
<feature type="transmembrane region" description="Helical" evidence="1">
    <location>
        <begin position="242"/>
        <end position="260"/>
    </location>
</feature>
<evidence type="ECO:0000259" key="2">
    <source>
        <dbReference type="Pfam" id="PF01757"/>
    </source>
</evidence>
<dbReference type="PANTHER" id="PTHR23028:SF53">
    <property type="entry name" value="ACYL_TRANSF_3 DOMAIN-CONTAINING PROTEIN"/>
    <property type="match status" value="1"/>
</dbReference>
<sequence length="694" mass="74582">MTTPTKQKPAPAAKLRGDIEGLRAIAVGTVLLYHIGVPAVSGGFIGVDIFFVISGFLITALLIREGEKTGRISILSFYARRARRLLPAATVVLIFTAIAGWLVMPESSHGDLATDVASATAYVVNWALAFRAVDYLAEDAAVSPLQHYWSLSVEEQYYVIWPLMIMLGLFVARRLGVRAKPLLFGTIGVVAAASLAYSVYFTAANPAKAYFFTTTRVWELAIGSLLAFAVVRLRVGITARAANIMAAAGLALIVYGTFFLDSTTPWPSAWALVPTVGAALIIGAGCRTEDTVVGRLLSLRPMTWLGGISYSVYLWHWPLLVLAAVQWPEIGLVAKLGIGALSIVLALGSRHLIEDPVRFHPVMARRAGVALAVGGAMMATSFAAAAMINSTVPELDLDAPVAGATVLIQDQSAKKWQVTDEPEKFYTTSGEVTPDPAVAIQDIPAYYADDCQVKPDDETVHEECVYGDRKGAKTMAMLGDSKMGQWFPALEDIAMREEWKLDLYLKSACSFTFAGPKDDCSAFGRNVIKHFEKNGAPDFAIISQGTGPIGELQTGMTEAVTALEKLGTQVILLADNPTPPEQKVYDCVAKNPDDYLECGFPIEGNKLGQGTEPLEDLRDETGVDYIDLNDWICPAGGEECPAVIDDTLIYRQGSHITASYARSLSPVLHRSLVALGAGDTPVEKITADQVAGTD</sequence>
<gene>
    <name evidence="4" type="ORF">BJ980_003031</name>
</gene>
<evidence type="ECO:0000313" key="4">
    <source>
        <dbReference type="EMBL" id="NYG60108.1"/>
    </source>
</evidence>
<proteinExistence type="predicted"/>
<dbReference type="Proteomes" id="UP000540656">
    <property type="component" value="Unassembled WGS sequence"/>
</dbReference>
<evidence type="ECO:0000256" key="1">
    <source>
        <dbReference type="SAM" id="Phobius"/>
    </source>
</evidence>
<dbReference type="GO" id="GO:0016747">
    <property type="term" value="F:acyltransferase activity, transferring groups other than amino-acyl groups"/>
    <property type="evidence" value="ECO:0007669"/>
    <property type="project" value="InterPro"/>
</dbReference>
<dbReference type="Pfam" id="PF01757">
    <property type="entry name" value="Acyl_transf_3"/>
    <property type="match status" value="1"/>
</dbReference>
<dbReference type="AlphaFoldDB" id="A0A7Y9S4Z4"/>
<feature type="transmembrane region" description="Helical" evidence="1">
    <location>
        <begin position="84"/>
        <end position="104"/>
    </location>
</feature>
<evidence type="ECO:0000259" key="3">
    <source>
        <dbReference type="Pfam" id="PF19040"/>
    </source>
</evidence>
<dbReference type="Pfam" id="PF19040">
    <property type="entry name" value="SGNH"/>
    <property type="match status" value="1"/>
</dbReference>
<organism evidence="4 5">
    <name type="scientific">Nocardioides daedukensis</name>
    <dbReference type="NCBI Taxonomy" id="634462"/>
    <lineage>
        <taxon>Bacteria</taxon>
        <taxon>Bacillati</taxon>
        <taxon>Actinomycetota</taxon>
        <taxon>Actinomycetes</taxon>
        <taxon>Propionibacteriales</taxon>
        <taxon>Nocardioidaceae</taxon>
        <taxon>Nocardioides</taxon>
    </lineage>
</organism>
<keyword evidence="1" id="KW-1133">Transmembrane helix</keyword>
<protein>
    <submittedName>
        <fullName evidence="4">Peptidoglycan/LPS O-acetylase OafA/YrhL</fullName>
    </submittedName>
</protein>
<feature type="transmembrane region" description="Helical" evidence="1">
    <location>
        <begin position="266"/>
        <end position="284"/>
    </location>
</feature>
<evidence type="ECO:0000313" key="5">
    <source>
        <dbReference type="Proteomes" id="UP000540656"/>
    </source>
</evidence>
<dbReference type="InterPro" id="IPR050879">
    <property type="entry name" value="Acyltransferase_3"/>
</dbReference>
<name>A0A7Y9S4Z4_9ACTN</name>
<feature type="transmembrane region" description="Helical" evidence="1">
    <location>
        <begin position="43"/>
        <end position="63"/>
    </location>
</feature>